<gene>
    <name evidence="3" type="ORF">MARGE09_P2143</name>
</gene>
<feature type="domain" description="MOFRL-associated" evidence="2">
    <location>
        <begin position="10"/>
        <end position="229"/>
    </location>
</feature>
<dbReference type="SUPFAM" id="SSF82544">
    <property type="entry name" value="GckA/TtuD-like"/>
    <property type="match status" value="1"/>
</dbReference>
<evidence type="ECO:0000313" key="3">
    <source>
        <dbReference type="EMBL" id="BCD97942.1"/>
    </source>
</evidence>
<accession>A0AAN1WHY8</accession>
<name>A0AAN1WHY8_9GAMM</name>
<keyword evidence="3" id="KW-0808">Transferase</keyword>
<dbReference type="Gene3D" id="3.40.50.10180">
    <property type="entry name" value="Glycerate kinase, MOFRL-like N-terminal domain"/>
    <property type="match status" value="1"/>
</dbReference>
<dbReference type="InterPro" id="IPR037035">
    <property type="entry name" value="GK-like_C_sf"/>
</dbReference>
<dbReference type="PANTHER" id="PTHR12227:SF0">
    <property type="entry name" value="GLYCERATE KINASE"/>
    <property type="match status" value="1"/>
</dbReference>
<dbReference type="Pfam" id="PF05161">
    <property type="entry name" value="MOFRL"/>
    <property type="match status" value="1"/>
</dbReference>
<dbReference type="GO" id="GO:0043798">
    <property type="term" value="F:glycerate 2-kinase activity"/>
    <property type="evidence" value="ECO:0007669"/>
    <property type="project" value="UniProtKB-EC"/>
</dbReference>
<dbReference type="PANTHER" id="PTHR12227">
    <property type="entry name" value="GLYCERATE KINASE"/>
    <property type="match status" value="1"/>
</dbReference>
<dbReference type="GO" id="GO:0008887">
    <property type="term" value="F:glycerate kinase activity"/>
    <property type="evidence" value="ECO:0007669"/>
    <property type="project" value="InterPro"/>
</dbReference>
<dbReference type="InterPro" id="IPR007835">
    <property type="entry name" value="MOFRL"/>
</dbReference>
<dbReference type="AlphaFoldDB" id="A0AAN1WHY8"/>
<reference evidence="3 4" key="1">
    <citation type="journal article" date="2022" name="IScience">
        <title>An ultrasensitive nanofiber-based assay for enzymatic hydrolysis and deep-sea microbial degradation of cellulose.</title>
        <authorList>
            <person name="Tsudome M."/>
            <person name="Tachioka M."/>
            <person name="Miyazaki M."/>
            <person name="Uchimura K."/>
            <person name="Tsuda M."/>
            <person name="Takaki Y."/>
            <person name="Deguchi S."/>
        </authorList>
    </citation>
    <scope>NUCLEOTIDE SEQUENCE [LARGE SCALE GENOMIC DNA]</scope>
    <source>
        <strain evidence="3 4">GE09</strain>
    </source>
</reference>
<dbReference type="InterPro" id="IPR038614">
    <property type="entry name" value="GK_N_sf"/>
</dbReference>
<dbReference type="Gene3D" id="3.40.1480.10">
    <property type="entry name" value="MOFRL domain"/>
    <property type="match status" value="1"/>
</dbReference>
<dbReference type="RefSeq" id="WP_236981960.1">
    <property type="nucleotide sequence ID" value="NZ_AP023086.1"/>
</dbReference>
<keyword evidence="4" id="KW-1185">Reference proteome</keyword>
<protein>
    <submittedName>
        <fullName evidence="3">Glycerate 2-kinase</fullName>
        <ecNumber evidence="3">2.7.1.165</ecNumber>
    </submittedName>
</protein>
<evidence type="ECO:0000259" key="1">
    <source>
        <dbReference type="Pfam" id="PF05161"/>
    </source>
</evidence>
<dbReference type="InterPro" id="IPR025286">
    <property type="entry name" value="MOFRL_assoc_dom"/>
</dbReference>
<organism evidence="3 4">
    <name type="scientific">Marinagarivorans cellulosilyticus</name>
    <dbReference type="NCBI Taxonomy" id="2721545"/>
    <lineage>
        <taxon>Bacteria</taxon>
        <taxon>Pseudomonadati</taxon>
        <taxon>Pseudomonadota</taxon>
        <taxon>Gammaproteobacteria</taxon>
        <taxon>Cellvibrionales</taxon>
        <taxon>Cellvibrionaceae</taxon>
        <taxon>Marinagarivorans</taxon>
    </lineage>
</organism>
<evidence type="ECO:0000259" key="2">
    <source>
        <dbReference type="Pfam" id="PF13660"/>
    </source>
</evidence>
<evidence type="ECO:0000313" key="4">
    <source>
        <dbReference type="Proteomes" id="UP001320119"/>
    </source>
</evidence>
<dbReference type="EC" id="2.7.1.165" evidence="3"/>
<dbReference type="InterPro" id="IPR039760">
    <property type="entry name" value="MOFRL_protein"/>
</dbReference>
<dbReference type="GO" id="GO:0005737">
    <property type="term" value="C:cytoplasm"/>
    <property type="evidence" value="ECO:0007669"/>
    <property type="project" value="TreeGrafter"/>
</dbReference>
<proteinExistence type="predicted"/>
<sequence length="421" mass="44749">MTPSSANDFLLTLFEAAVAASHPSQTLPQYLPADRTGKAVVIGAGKGAAAMAQVFEEQWQGPVRGLVVTRYQHGATCKDIKVIEAAHPVPDEQGTLAAEQTLALIDSAADDEQIFCLLSGGGSSLLSLPALGISLQQKQAINKALLRSGASIDEINCVRKHLSAIKGGRLAARCGNKKVITYAISDVPDDSPDVIASGPTVADPSTRIQASAILKQYNIETPPNIQQWLDTADSETPSQEMLGENLHYQLIATPVDALNAAATLAREHGIEPLVLGDTIEGEASEVAKVFAGIARFTAKHNQPIPKPCVILSGGETTVTVKGNGRGGRNAEFLLSLFNDLKGHPNIYALACDTDGIDGTEDNAGASFSPETYREAKEQGLDSKDYLANNDGYTFFKHLNRLIITTPTRTNVNDFRAILVLP</sequence>
<feature type="domain" description="MOFRL" evidence="1">
    <location>
        <begin position="308"/>
        <end position="413"/>
    </location>
</feature>
<dbReference type="FunFam" id="3.40.1480.10:FF:000002">
    <property type="entry name" value="Glycerate kinase"/>
    <property type="match status" value="1"/>
</dbReference>
<dbReference type="Pfam" id="PF13660">
    <property type="entry name" value="DUF4147"/>
    <property type="match status" value="1"/>
</dbReference>
<dbReference type="Proteomes" id="UP001320119">
    <property type="component" value="Chromosome"/>
</dbReference>
<dbReference type="EMBL" id="AP023086">
    <property type="protein sequence ID" value="BCD97942.1"/>
    <property type="molecule type" value="Genomic_DNA"/>
</dbReference>
<dbReference type="KEGG" id="marq:MARGE09_P2143"/>